<dbReference type="Gene3D" id="2.60.120.650">
    <property type="entry name" value="Cupin"/>
    <property type="match status" value="1"/>
</dbReference>
<dbReference type="SMART" id="SM00558">
    <property type="entry name" value="JmjC"/>
    <property type="match status" value="1"/>
</dbReference>
<proteinExistence type="predicted"/>
<evidence type="ECO:0000313" key="6">
    <source>
        <dbReference type="Proteomes" id="UP001589611"/>
    </source>
</evidence>
<reference evidence="5 6" key="1">
    <citation type="submission" date="2024-09" db="EMBL/GenBank/DDBJ databases">
        <authorList>
            <person name="Sun Q."/>
            <person name="Mori K."/>
        </authorList>
    </citation>
    <scope>NUCLEOTIDE SEQUENCE [LARGE SCALE GENOMIC DNA]</scope>
    <source>
        <strain evidence="5 6">JCM 1342</strain>
    </source>
</reference>
<keyword evidence="6" id="KW-1185">Reference proteome</keyword>
<evidence type="ECO:0000313" key="5">
    <source>
        <dbReference type="EMBL" id="MFB9646845.1"/>
    </source>
</evidence>
<dbReference type="GO" id="GO:0016491">
    <property type="term" value="F:oxidoreductase activity"/>
    <property type="evidence" value="ECO:0007669"/>
    <property type="project" value="UniProtKB-KW"/>
</dbReference>
<dbReference type="PANTHER" id="PTHR13096">
    <property type="entry name" value="MINA53 MYC INDUCED NUCLEAR ANTIGEN"/>
    <property type="match status" value="1"/>
</dbReference>
<accession>A0ABV5T2L0</accession>
<evidence type="ECO:0000259" key="4">
    <source>
        <dbReference type="PROSITE" id="PS51184"/>
    </source>
</evidence>
<dbReference type="SUPFAM" id="SSF51197">
    <property type="entry name" value="Clavaminate synthase-like"/>
    <property type="match status" value="1"/>
</dbReference>
<dbReference type="InterPro" id="IPR003347">
    <property type="entry name" value="JmjC_dom"/>
</dbReference>
<keyword evidence="5" id="KW-0560">Oxidoreductase</keyword>
<feature type="domain" description="JmjC" evidence="4">
    <location>
        <begin position="111"/>
        <end position="255"/>
    </location>
</feature>
<evidence type="ECO:0000256" key="3">
    <source>
        <dbReference type="ARBA" id="ARBA00023004"/>
    </source>
</evidence>
<evidence type="ECO:0000256" key="1">
    <source>
        <dbReference type="ARBA" id="ARBA00001954"/>
    </source>
</evidence>
<organism evidence="5 6">
    <name type="scientific">Microbacterium terregens</name>
    <dbReference type="NCBI Taxonomy" id="69363"/>
    <lineage>
        <taxon>Bacteria</taxon>
        <taxon>Bacillati</taxon>
        <taxon>Actinomycetota</taxon>
        <taxon>Actinomycetes</taxon>
        <taxon>Micrococcales</taxon>
        <taxon>Microbacteriaceae</taxon>
        <taxon>Microbacterium</taxon>
    </lineage>
</organism>
<dbReference type="EMBL" id="JBHMBE010000004">
    <property type="protein sequence ID" value="MFB9646845.1"/>
    <property type="molecule type" value="Genomic_DNA"/>
</dbReference>
<dbReference type="Proteomes" id="UP001589611">
    <property type="component" value="Unassembled WGS sequence"/>
</dbReference>
<name>A0ABV5T2L0_9MICO</name>
<gene>
    <name evidence="5" type="ORF">ACFFPJ_13680</name>
</gene>
<keyword evidence="2" id="KW-0479">Metal-binding</keyword>
<protein>
    <submittedName>
        <fullName evidence="5">Cupin domain-containing protein</fullName>
        <ecNumber evidence="5">1.14.11.47</ecNumber>
    </submittedName>
</protein>
<dbReference type="EC" id="1.14.11.47" evidence="5"/>
<dbReference type="InterPro" id="IPR039994">
    <property type="entry name" value="NO66-like"/>
</dbReference>
<keyword evidence="3" id="KW-0408">Iron</keyword>
<evidence type="ECO:0000256" key="2">
    <source>
        <dbReference type="ARBA" id="ARBA00022723"/>
    </source>
</evidence>
<comment type="caution">
    <text evidence="5">The sequence shown here is derived from an EMBL/GenBank/DDBJ whole genome shotgun (WGS) entry which is preliminary data.</text>
</comment>
<dbReference type="PROSITE" id="PS51184">
    <property type="entry name" value="JMJC"/>
    <property type="match status" value="1"/>
</dbReference>
<sequence>MNEGVERGPVERPALARLIGIPVSDFARDHWGEQPLLTRKGAGFDDLFTANAVDELVADRATRTPFVRMAVEGSVLPSSVFTSSGGFGAEVGDQIDSAKVLEQFAGGATIVLQGLHRNWAPIATFTRQLISDIGHPAQVNAYITPASARGFDAHYDTHDVFVVQIAGAKRWTIHEPVHRHPLVDQPWTDHSAAVADRASTAPRIDAVFEPGDVLYLPRGWIHSAVAQGGTSIHLTIGVRAATRHDLLTQLLGAAGEDPSLRRHLPLGVDFADASTFAPDTAATITAARGLLEAAAAGGAIGDAMQRAFQDAVRPAPVRPLATVDLMTDLPPTAVLGWRDALRGRVEEDDTTVRIVLPGKTIALPGEASAAVHALRARPHPAGRLPGLDAASSLVVSRRLLREGVLTPR</sequence>
<dbReference type="Pfam" id="PF08007">
    <property type="entry name" value="JmjC_2"/>
    <property type="match status" value="1"/>
</dbReference>
<dbReference type="RefSeq" id="WP_344715076.1">
    <property type="nucleotide sequence ID" value="NZ_BAAAWH010000001.1"/>
</dbReference>
<comment type="cofactor">
    <cofactor evidence="1">
        <name>Fe(2+)</name>
        <dbReference type="ChEBI" id="CHEBI:29033"/>
    </cofactor>
</comment>
<dbReference type="PANTHER" id="PTHR13096:SF9">
    <property type="entry name" value="BIFUNCTIONAL LYSINE-SPECIFIC DEMETHYLASE AND HISTIDYL-HYDROXYLASE"/>
    <property type="match status" value="1"/>
</dbReference>